<evidence type="ECO:0000259" key="2">
    <source>
        <dbReference type="Pfam" id="PF09084"/>
    </source>
</evidence>
<accession>A0A939LT56</accession>
<organism evidence="3 4">
    <name type="scientific">Actinotalea soli</name>
    <dbReference type="NCBI Taxonomy" id="2819234"/>
    <lineage>
        <taxon>Bacteria</taxon>
        <taxon>Bacillati</taxon>
        <taxon>Actinomycetota</taxon>
        <taxon>Actinomycetes</taxon>
        <taxon>Micrococcales</taxon>
        <taxon>Cellulomonadaceae</taxon>
        <taxon>Actinotalea</taxon>
    </lineage>
</organism>
<dbReference type="InterPro" id="IPR015168">
    <property type="entry name" value="SsuA/THI5"/>
</dbReference>
<keyword evidence="1" id="KW-0732">Signal</keyword>
<feature type="chain" id="PRO_5037417594" evidence="1">
    <location>
        <begin position="25"/>
        <end position="321"/>
    </location>
</feature>
<dbReference type="RefSeq" id="WP_208055930.1">
    <property type="nucleotide sequence ID" value="NZ_JAGEMK010000005.1"/>
</dbReference>
<keyword evidence="4" id="KW-1185">Reference proteome</keyword>
<dbReference type="PANTHER" id="PTHR30024">
    <property type="entry name" value="ALIPHATIC SULFONATES-BINDING PROTEIN-RELATED"/>
    <property type="match status" value="1"/>
</dbReference>
<dbReference type="EMBL" id="JAGEMK010000005">
    <property type="protein sequence ID" value="MBO1752235.1"/>
    <property type="molecule type" value="Genomic_DNA"/>
</dbReference>
<evidence type="ECO:0000256" key="1">
    <source>
        <dbReference type="SAM" id="SignalP"/>
    </source>
</evidence>
<dbReference type="Proteomes" id="UP000664209">
    <property type="component" value="Unassembled WGS sequence"/>
</dbReference>
<dbReference type="PANTHER" id="PTHR30024:SF42">
    <property type="entry name" value="ALIPHATIC SULFONATES-BINDING PROTEIN-RELATED"/>
    <property type="match status" value="1"/>
</dbReference>
<name>A0A939LT56_9CELL</name>
<reference evidence="3" key="1">
    <citation type="submission" date="2021-03" db="EMBL/GenBank/DDBJ databases">
        <title>Actinotalea soli sp. nov., isolated from soil.</title>
        <authorList>
            <person name="Ping W."/>
            <person name="Zhang J."/>
        </authorList>
    </citation>
    <scope>NUCLEOTIDE SEQUENCE</scope>
    <source>
        <strain evidence="3">BY-33</strain>
    </source>
</reference>
<dbReference type="Gene3D" id="3.40.190.10">
    <property type="entry name" value="Periplasmic binding protein-like II"/>
    <property type="match status" value="2"/>
</dbReference>
<dbReference type="SUPFAM" id="SSF53850">
    <property type="entry name" value="Periplasmic binding protein-like II"/>
    <property type="match status" value="1"/>
</dbReference>
<comment type="caution">
    <text evidence="3">The sequence shown here is derived from an EMBL/GenBank/DDBJ whole genome shotgun (WGS) entry which is preliminary data.</text>
</comment>
<dbReference type="Pfam" id="PF09084">
    <property type="entry name" value="NMT1"/>
    <property type="match status" value="1"/>
</dbReference>
<proteinExistence type="predicted"/>
<sequence>MNRHTRTVGAAAAALALTATVAGCSTGSAGDGDGGETTTVTVGTLKGQPHLFHPFFYEELAAEGVEFDVIQFDTSPDIKNAVVSGSVDFGVTGVPAALSGVAVGEDVKVVASAADGGTGIVGLPEIDGVEDLAGRTVGYPQGASQEILLRLTLEAHGIEIDDLELVNLPFSDMANALASGQIDAFSSAELGPSIAKQDGAVDVVDPYETPVGRVNIGLITTQRMIDEDPETVQAVVDTHVAATEHMVDNPEEWADGVVEQFGLDAAVVETALGNIWPRWELDAEYRDQVTALTEEMHALGYLDAAPSAEDVFDTTFVDATS</sequence>
<evidence type="ECO:0000313" key="3">
    <source>
        <dbReference type="EMBL" id="MBO1752235.1"/>
    </source>
</evidence>
<dbReference type="AlphaFoldDB" id="A0A939LT56"/>
<evidence type="ECO:0000313" key="4">
    <source>
        <dbReference type="Proteomes" id="UP000664209"/>
    </source>
</evidence>
<gene>
    <name evidence="3" type="ORF">J4G33_10525</name>
</gene>
<feature type="domain" description="SsuA/THI5-like" evidence="2">
    <location>
        <begin position="61"/>
        <end position="252"/>
    </location>
</feature>
<feature type="signal peptide" evidence="1">
    <location>
        <begin position="1"/>
        <end position="24"/>
    </location>
</feature>
<protein>
    <submittedName>
        <fullName evidence="3">NrtA/SsuA/CpmA family ABC transporter substrate-binding protein</fullName>
    </submittedName>
</protein>
<dbReference type="PROSITE" id="PS51257">
    <property type="entry name" value="PROKAR_LIPOPROTEIN"/>
    <property type="match status" value="1"/>
</dbReference>
<dbReference type="CDD" id="cd01008">
    <property type="entry name" value="PBP2_NrtA_SsuA_CpmA_like"/>
    <property type="match status" value="1"/>
</dbReference>